<feature type="region of interest" description="Disordered" evidence="6">
    <location>
        <begin position="26"/>
        <end position="61"/>
    </location>
</feature>
<keyword evidence="5" id="KW-0472">Membrane</keyword>
<gene>
    <name evidence="7" type="ORF">H7B90_21975</name>
</gene>
<feature type="signal peptide" evidence="5">
    <location>
        <begin position="1"/>
        <end position="21"/>
    </location>
</feature>
<dbReference type="AlphaFoldDB" id="A0A841U7L0"/>
<dbReference type="Pfam" id="PF13416">
    <property type="entry name" value="SBP_bac_8"/>
    <property type="match status" value="1"/>
</dbReference>
<dbReference type="GO" id="GO:0042956">
    <property type="term" value="P:maltodextrin transmembrane transport"/>
    <property type="evidence" value="ECO:0007669"/>
    <property type="project" value="TreeGrafter"/>
</dbReference>
<dbReference type="InterPro" id="IPR006059">
    <property type="entry name" value="SBP"/>
</dbReference>
<keyword evidence="8" id="KW-1185">Reference proteome</keyword>
<evidence type="ECO:0000313" key="8">
    <source>
        <dbReference type="Proteomes" id="UP000553776"/>
    </source>
</evidence>
<evidence type="ECO:0000256" key="6">
    <source>
        <dbReference type="SAM" id="MobiDB-lite"/>
    </source>
</evidence>
<evidence type="ECO:0000256" key="2">
    <source>
        <dbReference type="ARBA" id="ARBA00022448"/>
    </source>
</evidence>
<keyword evidence="3 5" id="KW-0762">Sugar transport</keyword>
<evidence type="ECO:0000313" key="7">
    <source>
        <dbReference type="EMBL" id="MBB6694074.1"/>
    </source>
</evidence>
<name>A0A841U7L0_9BACL</name>
<proteinExistence type="inferred from homology"/>
<evidence type="ECO:0000256" key="3">
    <source>
        <dbReference type="ARBA" id="ARBA00022597"/>
    </source>
</evidence>
<dbReference type="PRINTS" id="PR00181">
    <property type="entry name" value="MALTOSEBP"/>
</dbReference>
<dbReference type="SUPFAM" id="SSF53850">
    <property type="entry name" value="Periplasmic binding protein-like II"/>
    <property type="match status" value="1"/>
</dbReference>
<dbReference type="GO" id="GO:0015144">
    <property type="term" value="F:carbohydrate transmembrane transporter activity"/>
    <property type="evidence" value="ECO:0007669"/>
    <property type="project" value="InterPro"/>
</dbReference>
<dbReference type="GO" id="GO:0015768">
    <property type="term" value="P:maltose transport"/>
    <property type="evidence" value="ECO:0007669"/>
    <property type="project" value="TreeGrafter"/>
</dbReference>
<evidence type="ECO:0000256" key="5">
    <source>
        <dbReference type="RuleBase" id="RU365005"/>
    </source>
</evidence>
<evidence type="ECO:0000256" key="1">
    <source>
        <dbReference type="ARBA" id="ARBA00008520"/>
    </source>
</evidence>
<dbReference type="Proteomes" id="UP000553776">
    <property type="component" value="Unassembled WGS sequence"/>
</dbReference>
<keyword evidence="4 5" id="KW-0732">Signal</keyword>
<dbReference type="GO" id="GO:1901982">
    <property type="term" value="F:maltose binding"/>
    <property type="evidence" value="ECO:0007669"/>
    <property type="project" value="TreeGrafter"/>
</dbReference>
<protein>
    <recommendedName>
        <fullName evidence="5">Maltodextrin-binding protein</fullName>
    </recommendedName>
</protein>
<dbReference type="PROSITE" id="PS51257">
    <property type="entry name" value="PROKAR_LIPOPROTEIN"/>
    <property type="match status" value="1"/>
</dbReference>
<dbReference type="EMBL" id="JACJVR010000085">
    <property type="protein sequence ID" value="MBB6694074.1"/>
    <property type="molecule type" value="Genomic_DNA"/>
</dbReference>
<dbReference type="InterPro" id="IPR006060">
    <property type="entry name" value="Maltose/Cyclodextrin-bd"/>
</dbReference>
<comment type="caution">
    <text evidence="7">The sequence shown here is derived from an EMBL/GenBank/DDBJ whole genome shotgun (WGS) entry which is preliminary data.</text>
</comment>
<dbReference type="PANTHER" id="PTHR30061:SF50">
    <property type="entry name" value="MALTOSE_MALTODEXTRIN-BINDING PERIPLASMIC PROTEIN"/>
    <property type="match status" value="1"/>
</dbReference>
<comment type="similarity">
    <text evidence="1 5">Belongs to the bacterial solute-binding protein 1 family.</text>
</comment>
<dbReference type="CDD" id="cd13586">
    <property type="entry name" value="PBP2_Maltose_binding_like"/>
    <property type="match status" value="1"/>
</dbReference>
<dbReference type="GO" id="GO:0055052">
    <property type="term" value="C:ATP-binding cassette (ABC) transporter complex, substrate-binding subunit-containing"/>
    <property type="evidence" value="ECO:0007669"/>
    <property type="project" value="TreeGrafter"/>
</dbReference>
<sequence>MKLNKSLSMISALSLMAVSLAACGGNNGNNASPSASSESPSPSASASAPASSAASGSDELKPEDGAKLLVWESKDERAFTDEIAAEFTEKYGVPVEIAEVAPTDQVTRLSTDGPSDLGADVVIFPHDHLGRAVTGNLVLENDVFGEATKSENAESAITGVSYDGKIYGYPRAAETYALYYNKSLVKEAPKTWDDVIAVSKTLLDAKKNKFGIEWEVGNFYFSYPFIASTGGYLYGNNGTNKDDIGINNDGAVQSMTVFKSLKEVLPVKAADITPDIKRGQFTAGDIAMDMNGPWELAGYKEALGDNLGVAPIPSFGDKPAVSFSGVKAWYVSSYSKYPNAAKLFARFASSKDAQLKLNKLVGSVPTNTEAQNDPQIKDDPAISAFVAQFNNSQPMPSIPEMNNAWSPAGAALTEIWDNGKDPKAALDAAAQQIKDLNNGTAKQ</sequence>
<reference evidence="7 8" key="1">
    <citation type="submission" date="2020-08" db="EMBL/GenBank/DDBJ databases">
        <title>Cohnella phylogeny.</title>
        <authorList>
            <person name="Dunlap C."/>
        </authorList>
    </citation>
    <scope>NUCLEOTIDE SEQUENCE [LARGE SCALE GENOMIC DNA]</scope>
    <source>
        <strain evidence="7 8">DSM 25239</strain>
    </source>
</reference>
<evidence type="ECO:0000256" key="4">
    <source>
        <dbReference type="ARBA" id="ARBA00022729"/>
    </source>
</evidence>
<dbReference type="RefSeq" id="WP_185138049.1">
    <property type="nucleotide sequence ID" value="NZ_BORM01000025.1"/>
</dbReference>
<organism evidence="7 8">
    <name type="scientific">Cohnella xylanilytica</name>
    <dbReference type="NCBI Taxonomy" id="557555"/>
    <lineage>
        <taxon>Bacteria</taxon>
        <taxon>Bacillati</taxon>
        <taxon>Bacillota</taxon>
        <taxon>Bacilli</taxon>
        <taxon>Bacillales</taxon>
        <taxon>Paenibacillaceae</taxon>
        <taxon>Cohnella</taxon>
    </lineage>
</organism>
<accession>A0A841U7L0</accession>
<comment type="subcellular location">
    <subcellularLocation>
        <location evidence="5">Cell membrane</location>
        <topology evidence="5">Lipid-anchor</topology>
    </subcellularLocation>
</comment>
<dbReference type="PANTHER" id="PTHR30061">
    <property type="entry name" value="MALTOSE-BINDING PERIPLASMIC PROTEIN"/>
    <property type="match status" value="1"/>
</dbReference>
<feature type="chain" id="PRO_5039761657" description="Maltodextrin-binding protein" evidence="5">
    <location>
        <begin position="22"/>
        <end position="443"/>
    </location>
</feature>
<keyword evidence="5" id="KW-1003">Cell membrane</keyword>
<feature type="compositionally biased region" description="Low complexity" evidence="6">
    <location>
        <begin position="26"/>
        <end position="57"/>
    </location>
</feature>
<dbReference type="Gene3D" id="3.40.190.10">
    <property type="entry name" value="Periplasmic binding protein-like II"/>
    <property type="match status" value="2"/>
</dbReference>
<keyword evidence="2 5" id="KW-0813">Transport</keyword>
<keyword evidence="5" id="KW-0449">Lipoprotein</keyword>